<evidence type="ECO:0000313" key="1">
    <source>
        <dbReference type="EMBL" id="MFC0593185.1"/>
    </source>
</evidence>
<sequence>MDEAIEDLRGRIDGVAQALMWIAAGLEMAGVMDGPRMSAAWRARQVPAGTSATLAAASLRTLGQMADELDAARAARRSRGDPA</sequence>
<keyword evidence="2" id="KW-1185">Reference proteome</keyword>
<proteinExistence type="predicted"/>
<reference evidence="1 2" key="1">
    <citation type="submission" date="2024-09" db="EMBL/GenBank/DDBJ databases">
        <authorList>
            <person name="Sun Q."/>
            <person name="Mori K."/>
        </authorList>
    </citation>
    <scope>NUCLEOTIDE SEQUENCE [LARGE SCALE GENOMIC DNA]</scope>
    <source>
        <strain evidence="1 2">NCAIM B.02336</strain>
    </source>
</reference>
<comment type="caution">
    <text evidence="1">The sequence shown here is derived from an EMBL/GenBank/DDBJ whole genome shotgun (WGS) entry which is preliminary data.</text>
</comment>
<dbReference type="Proteomes" id="UP001589834">
    <property type="component" value="Unassembled WGS sequence"/>
</dbReference>
<gene>
    <name evidence="1" type="ORF">ACFFGG_11505</name>
</gene>
<dbReference type="EMBL" id="JBHLTN010000021">
    <property type="protein sequence ID" value="MFC0593185.1"/>
    <property type="molecule type" value="Genomic_DNA"/>
</dbReference>
<evidence type="ECO:0000313" key="2">
    <source>
        <dbReference type="Proteomes" id="UP001589834"/>
    </source>
</evidence>
<organism evidence="1 2">
    <name type="scientific">Ottowia pentelensis</name>
    <dbReference type="NCBI Taxonomy" id="511108"/>
    <lineage>
        <taxon>Bacteria</taxon>
        <taxon>Pseudomonadati</taxon>
        <taxon>Pseudomonadota</taxon>
        <taxon>Betaproteobacteria</taxon>
        <taxon>Burkholderiales</taxon>
        <taxon>Comamonadaceae</taxon>
        <taxon>Ottowia</taxon>
    </lineage>
</organism>
<dbReference type="RefSeq" id="WP_377483191.1">
    <property type="nucleotide sequence ID" value="NZ_JBHLTN010000021.1"/>
</dbReference>
<accession>A0ABV6PTJ6</accession>
<protein>
    <submittedName>
        <fullName evidence="1">Uncharacterized protein</fullName>
    </submittedName>
</protein>
<name>A0ABV6PTJ6_9BURK</name>